<organism evidence="2 3">
    <name type="scientific">Paenibacillus motobuensis</name>
    <dbReference type="NCBI Taxonomy" id="295324"/>
    <lineage>
        <taxon>Bacteria</taxon>
        <taxon>Bacillati</taxon>
        <taxon>Bacillota</taxon>
        <taxon>Bacilli</taxon>
        <taxon>Bacillales</taxon>
        <taxon>Paenibacillaceae</taxon>
        <taxon>Paenibacillus</taxon>
    </lineage>
</organism>
<dbReference type="Proteomes" id="UP001500340">
    <property type="component" value="Unassembled WGS sequence"/>
</dbReference>
<dbReference type="Pfam" id="PF00583">
    <property type="entry name" value="Acetyltransf_1"/>
    <property type="match status" value="1"/>
</dbReference>
<keyword evidence="3" id="KW-1185">Reference proteome</keyword>
<evidence type="ECO:0000313" key="2">
    <source>
        <dbReference type="EMBL" id="GAA0394640.1"/>
    </source>
</evidence>
<dbReference type="PROSITE" id="PS51186">
    <property type="entry name" value="GNAT"/>
    <property type="match status" value="1"/>
</dbReference>
<dbReference type="RefSeq" id="WP_343861826.1">
    <property type="nucleotide sequence ID" value="NZ_BAAACX010000009.1"/>
</dbReference>
<feature type="domain" description="N-acetyltransferase" evidence="1">
    <location>
        <begin position="17"/>
        <end position="163"/>
    </location>
</feature>
<comment type="caution">
    <text evidence="2">The sequence shown here is derived from an EMBL/GenBank/DDBJ whole genome shotgun (WGS) entry which is preliminary data.</text>
</comment>
<dbReference type="InterPro" id="IPR016181">
    <property type="entry name" value="Acyl_CoA_acyltransferase"/>
</dbReference>
<proteinExistence type="predicted"/>
<accession>A0ABP3IA67</accession>
<dbReference type="EMBL" id="BAAACX010000009">
    <property type="protein sequence ID" value="GAA0394640.1"/>
    <property type="molecule type" value="Genomic_DNA"/>
</dbReference>
<dbReference type="Gene3D" id="3.40.630.30">
    <property type="match status" value="1"/>
</dbReference>
<dbReference type="CDD" id="cd04301">
    <property type="entry name" value="NAT_SF"/>
    <property type="match status" value="1"/>
</dbReference>
<dbReference type="InterPro" id="IPR000182">
    <property type="entry name" value="GNAT_dom"/>
</dbReference>
<gene>
    <name evidence="2" type="ORF">GCM10008933_26840</name>
</gene>
<dbReference type="SUPFAM" id="SSF55729">
    <property type="entry name" value="Acyl-CoA N-acyltransferases (Nat)"/>
    <property type="match status" value="1"/>
</dbReference>
<reference evidence="3" key="1">
    <citation type="journal article" date="2019" name="Int. J. Syst. Evol. Microbiol.">
        <title>The Global Catalogue of Microorganisms (GCM) 10K type strain sequencing project: providing services to taxonomists for standard genome sequencing and annotation.</title>
        <authorList>
            <consortium name="The Broad Institute Genomics Platform"/>
            <consortium name="The Broad Institute Genome Sequencing Center for Infectious Disease"/>
            <person name="Wu L."/>
            <person name="Ma J."/>
        </authorList>
    </citation>
    <scope>NUCLEOTIDE SEQUENCE [LARGE SCALE GENOMIC DNA]</scope>
    <source>
        <strain evidence="3">JCM 12774</strain>
    </source>
</reference>
<name>A0ABP3IA67_9BACL</name>
<sequence length="185" mass="21398">MKVSISLTDQNTKFVINNLYPLYLHDLSEIWGWRPNQYGVFETDDTLTLQDQNKVFDIWWEKPSILIPYLVTVEDIPAGFALVATPPYTPHGTEFYLNEFFILRSFRGQGVAEAAAIQVFNLHSGTWELQTNPTDSNKRAQAFWRKTVRNYAPDSYLEEMMETSDDGNKLVFTFDNSKQALISNR</sequence>
<evidence type="ECO:0000259" key="1">
    <source>
        <dbReference type="PROSITE" id="PS51186"/>
    </source>
</evidence>
<protein>
    <submittedName>
        <fullName evidence="2">GNAT family N-acetyltransferase</fullName>
    </submittedName>
</protein>
<evidence type="ECO:0000313" key="3">
    <source>
        <dbReference type="Proteomes" id="UP001500340"/>
    </source>
</evidence>